<reference evidence="7 8" key="1">
    <citation type="journal article" date="2021" name="Int. J. Syst. Evol. Microbiol.">
        <title>Reticulibacter mediterranei gen. nov., sp. nov., within the new family Reticulibacteraceae fam. nov., and Ktedonospora formicarum gen. nov., sp. nov., Ktedonobacter robiniae sp. nov., Dictyobacter formicarum sp. nov. and Dictyobacter arantiisoli sp. nov., belonging to the class Ktedonobacteria.</title>
        <authorList>
            <person name="Yabe S."/>
            <person name="Zheng Y."/>
            <person name="Wang C.M."/>
            <person name="Sakai Y."/>
            <person name="Abe K."/>
            <person name="Yokota A."/>
            <person name="Donadio S."/>
            <person name="Cavaletti L."/>
            <person name="Monciardini P."/>
        </authorList>
    </citation>
    <scope>NUCLEOTIDE SEQUENCE [LARGE SCALE GENOMIC DNA]</scope>
    <source>
        <strain evidence="7 8">SOSP1-9</strain>
    </source>
</reference>
<feature type="transmembrane region" description="Helical" evidence="5">
    <location>
        <begin position="264"/>
        <end position="285"/>
    </location>
</feature>
<evidence type="ECO:0000256" key="1">
    <source>
        <dbReference type="ARBA" id="ARBA00004651"/>
    </source>
</evidence>
<dbReference type="EMBL" id="BNJJ01000033">
    <property type="protein sequence ID" value="GHO89194.1"/>
    <property type="molecule type" value="Genomic_DNA"/>
</dbReference>
<feature type="transmembrane region" description="Helical" evidence="5">
    <location>
        <begin position="91"/>
        <end position="110"/>
    </location>
</feature>
<dbReference type="InterPro" id="IPR051788">
    <property type="entry name" value="MFS_Transporter"/>
</dbReference>
<keyword evidence="4 5" id="KW-0472">Membrane</keyword>
<feature type="transmembrane region" description="Helical" evidence="5">
    <location>
        <begin position="323"/>
        <end position="344"/>
    </location>
</feature>
<sequence length="392" mass="39874">MRLARLAVATFFFLNGVMTASLSARLPGIQMQLVLPAGQLGLALLGCTVGGLLAMNLAGRSARRIGSSVITTTAALGMAGSLPLMASAPTLPLLVLALILFGAGSGAMDVTMNIQGVDVERAYGRPIMNSFHACFSVGSLVGAVLGSMLAAVHVSPEAHFLAIALVAGIGIAWSSRFLLPAMPEQVTQKALSLHLSPTLVRLGVIAFCVLLSVGALFDWSAVYLAGTLHADAGMAAAGFATFLVCMAMGRAAGDALTTRFGAVALMRSACLLAASGLALALLFAWTPVAFIGLGLVGIGLSVPLPLVLSAAGRLSEQNTGATLTAVTTWGYAGMIAGPPVIGFVADRSGLRLALTLVVVLCMLAALCAPAVQTSTNQEDAIDESEAEQVKVN</sequence>
<evidence type="ECO:0000313" key="8">
    <source>
        <dbReference type="Proteomes" id="UP000635565"/>
    </source>
</evidence>
<dbReference type="InterPro" id="IPR011701">
    <property type="entry name" value="MFS"/>
</dbReference>
<dbReference type="PROSITE" id="PS50850">
    <property type="entry name" value="MFS"/>
    <property type="match status" value="1"/>
</dbReference>
<dbReference type="Gene3D" id="1.20.1250.20">
    <property type="entry name" value="MFS general substrate transporter like domains"/>
    <property type="match status" value="2"/>
</dbReference>
<keyword evidence="8" id="KW-1185">Reference proteome</keyword>
<dbReference type="InterPro" id="IPR036259">
    <property type="entry name" value="MFS_trans_sf"/>
</dbReference>
<evidence type="ECO:0000256" key="3">
    <source>
        <dbReference type="ARBA" id="ARBA00022989"/>
    </source>
</evidence>
<dbReference type="Pfam" id="PF07690">
    <property type="entry name" value="MFS_1"/>
    <property type="match status" value="1"/>
</dbReference>
<evidence type="ECO:0000256" key="5">
    <source>
        <dbReference type="SAM" id="Phobius"/>
    </source>
</evidence>
<dbReference type="CDD" id="cd17393">
    <property type="entry name" value="MFS_MosC_like"/>
    <property type="match status" value="1"/>
</dbReference>
<feature type="transmembrane region" description="Helical" evidence="5">
    <location>
        <begin position="199"/>
        <end position="226"/>
    </location>
</feature>
<evidence type="ECO:0000313" key="7">
    <source>
        <dbReference type="EMBL" id="GHO89194.1"/>
    </source>
</evidence>
<proteinExistence type="predicted"/>
<feature type="transmembrane region" description="Helical" evidence="5">
    <location>
        <begin position="232"/>
        <end position="252"/>
    </location>
</feature>
<protein>
    <submittedName>
        <fullName evidence="7">MFS transporter</fullName>
    </submittedName>
</protein>
<comment type="subcellular location">
    <subcellularLocation>
        <location evidence="1">Cell membrane</location>
        <topology evidence="1">Multi-pass membrane protein</topology>
    </subcellularLocation>
</comment>
<feature type="transmembrane region" description="Helical" evidence="5">
    <location>
        <begin position="291"/>
        <end position="311"/>
    </location>
</feature>
<keyword evidence="3 5" id="KW-1133">Transmembrane helix</keyword>
<keyword evidence="2 5" id="KW-0812">Transmembrane</keyword>
<feature type="domain" description="Major facilitator superfamily (MFS) profile" evidence="6">
    <location>
        <begin position="4"/>
        <end position="376"/>
    </location>
</feature>
<evidence type="ECO:0000259" key="6">
    <source>
        <dbReference type="PROSITE" id="PS50850"/>
    </source>
</evidence>
<comment type="caution">
    <text evidence="7">The sequence shown here is derived from an EMBL/GenBank/DDBJ whole genome shotgun (WGS) entry which is preliminary data.</text>
</comment>
<name>A0ABQ3VU25_9CHLR</name>
<dbReference type="PANTHER" id="PTHR23514:SF13">
    <property type="entry name" value="INNER MEMBRANE PROTEIN YBJJ"/>
    <property type="match status" value="1"/>
</dbReference>
<feature type="transmembrane region" description="Helical" evidence="5">
    <location>
        <begin position="350"/>
        <end position="371"/>
    </location>
</feature>
<evidence type="ECO:0000256" key="2">
    <source>
        <dbReference type="ARBA" id="ARBA00022692"/>
    </source>
</evidence>
<gene>
    <name evidence="7" type="ORF">KSZ_72000</name>
</gene>
<accession>A0ABQ3VU25</accession>
<evidence type="ECO:0000256" key="4">
    <source>
        <dbReference type="ARBA" id="ARBA00023136"/>
    </source>
</evidence>
<dbReference type="SUPFAM" id="SSF103473">
    <property type="entry name" value="MFS general substrate transporter"/>
    <property type="match status" value="1"/>
</dbReference>
<dbReference type="InterPro" id="IPR020846">
    <property type="entry name" value="MFS_dom"/>
</dbReference>
<feature type="transmembrane region" description="Helical" evidence="5">
    <location>
        <begin position="131"/>
        <end position="152"/>
    </location>
</feature>
<dbReference type="PANTHER" id="PTHR23514">
    <property type="entry name" value="BYPASS OF STOP CODON PROTEIN 6"/>
    <property type="match status" value="1"/>
</dbReference>
<organism evidence="7 8">
    <name type="scientific">Dictyobacter formicarum</name>
    <dbReference type="NCBI Taxonomy" id="2778368"/>
    <lineage>
        <taxon>Bacteria</taxon>
        <taxon>Bacillati</taxon>
        <taxon>Chloroflexota</taxon>
        <taxon>Ktedonobacteria</taxon>
        <taxon>Ktedonobacterales</taxon>
        <taxon>Dictyobacteraceae</taxon>
        <taxon>Dictyobacter</taxon>
    </lineage>
</organism>
<feature type="transmembrane region" description="Helical" evidence="5">
    <location>
        <begin position="33"/>
        <end position="53"/>
    </location>
</feature>
<feature type="transmembrane region" description="Helical" evidence="5">
    <location>
        <begin position="65"/>
        <end position="85"/>
    </location>
</feature>
<feature type="transmembrane region" description="Helical" evidence="5">
    <location>
        <begin position="158"/>
        <end position="179"/>
    </location>
</feature>
<dbReference type="Proteomes" id="UP000635565">
    <property type="component" value="Unassembled WGS sequence"/>
</dbReference>